<gene>
    <name evidence="1" type="ORF">Pflav_052190</name>
</gene>
<dbReference type="EMBL" id="AP022870">
    <property type="protein sequence ID" value="BCB78809.1"/>
    <property type="molecule type" value="Genomic_DNA"/>
</dbReference>
<dbReference type="AlphaFoldDB" id="A0A6F8XYD6"/>
<evidence type="ECO:0000313" key="2">
    <source>
        <dbReference type="Proteomes" id="UP000502508"/>
    </source>
</evidence>
<organism evidence="1 2">
    <name type="scientific">Phytohabitans flavus</name>
    <dbReference type="NCBI Taxonomy" id="1076124"/>
    <lineage>
        <taxon>Bacteria</taxon>
        <taxon>Bacillati</taxon>
        <taxon>Actinomycetota</taxon>
        <taxon>Actinomycetes</taxon>
        <taxon>Micromonosporales</taxon>
        <taxon>Micromonosporaceae</taxon>
    </lineage>
</organism>
<proteinExistence type="predicted"/>
<dbReference type="Proteomes" id="UP000502508">
    <property type="component" value="Chromosome"/>
</dbReference>
<dbReference type="KEGG" id="pfla:Pflav_052190"/>
<accession>A0A6F8XYD6</accession>
<protein>
    <submittedName>
        <fullName evidence="1">Uncharacterized protein</fullName>
    </submittedName>
</protein>
<name>A0A6F8XYD6_9ACTN</name>
<keyword evidence="2" id="KW-1185">Reference proteome</keyword>
<evidence type="ECO:0000313" key="1">
    <source>
        <dbReference type="EMBL" id="BCB78809.1"/>
    </source>
</evidence>
<sequence length="64" mass="6820">MTPDPPPESSPLSEHAAMVAASSTAETPAAMVRIFIERLPREVGEEGRSYFPTRRVGVAIGTPP</sequence>
<reference evidence="1 2" key="2">
    <citation type="submission" date="2020-03" db="EMBL/GenBank/DDBJ databases">
        <authorList>
            <person name="Ichikawa N."/>
            <person name="Kimura A."/>
            <person name="Kitahashi Y."/>
            <person name="Uohara A."/>
        </authorList>
    </citation>
    <scope>NUCLEOTIDE SEQUENCE [LARGE SCALE GENOMIC DNA]</scope>
    <source>
        <strain evidence="1 2">NBRC 107702</strain>
    </source>
</reference>
<reference evidence="1 2" key="1">
    <citation type="submission" date="2020-03" db="EMBL/GenBank/DDBJ databases">
        <title>Whole genome shotgun sequence of Phytohabitans flavus NBRC 107702.</title>
        <authorList>
            <person name="Komaki H."/>
            <person name="Tamura T."/>
        </authorList>
    </citation>
    <scope>NUCLEOTIDE SEQUENCE [LARGE SCALE GENOMIC DNA]</scope>
    <source>
        <strain evidence="1 2">NBRC 107702</strain>
    </source>
</reference>